<dbReference type="AlphaFoldDB" id="A0A0S2ZKI5"/>
<dbReference type="RefSeq" id="WP_029493117.1">
    <property type="nucleotide sequence ID" value="NZ_ATKF01000041.1"/>
</dbReference>
<dbReference type="SUPFAM" id="SSF111069">
    <property type="entry name" value="Hypothetical protein yfbM"/>
    <property type="match status" value="1"/>
</dbReference>
<accession>A0A0S2ZKI5</accession>
<protein>
    <submittedName>
        <fullName evidence="1">Uncharacterized protein</fullName>
    </submittedName>
</protein>
<dbReference type="Gene3D" id="3.40.1760.10">
    <property type="entry name" value="YfbM-like super family"/>
    <property type="match status" value="1"/>
</dbReference>
<reference evidence="1 2" key="1">
    <citation type="submission" date="2015-11" db="EMBL/GenBank/DDBJ databases">
        <authorList>
            <person name="Zhang Y."/>
            <person name="Guo Z."/>
        </authorList>
    </citation>
    <scope>NUCLEOTIDE SEQUENCE [LARGE SCALE GENOMIC DNA]</scope>
    <source>
        <strain evidence="1 2">ChDC F174</strain>
    </source>
</reference>
<dbReference type="InterPro" id="IPR035944">
    <property type="entry name" value="YfbM-like_sf"/>
</dbReference>
<evidence type="ECO:0000313" key="2">
    <source>
        <dbReference type="Proteomes" id="UP000063275"/>
    </source>
</evidence>
<dbReference type="EMBL" id="CP013331">
    <property type="protein sequence ID" value="ALQ39399.1"/>
    <property type="molecule type" value="Genomic_DNA"/>
</dbReference>
<proteinExistence type="predicted"/>
<organism evidence="1">
    <name type="scientific">Fusobacterium hwasookii ChDC F174</name>
    <dbReference type="NCBI Taxonomy" id="1307442"/>
    <lineage>
        <taxon>Bacteria</taxon>
        <taxon>Fusobacteriati</taxon>
        <taxon>Fusobacteriota</taxon>
        <taxon>Fusobacteriia</taxon>
        <taxon>Fusobacteriales</taxon>
        <taxon>Fusobacteriaceae</taxon>
        <taxon>Fusobacterium</taxon>
    </lineage>
</organism>
<name>A0A0S2ZKI5_9FUSO</name>
<dbReference type="Proteomes" id="UP000063275">
    <property type="component" value="Chromosome"/>
</dbReference>
<dbReference type="KEGG" id="fhw:RN87_02165"/>
<sequence length="186" mass="22229">MGIDIYYHAIEDEDVAILKKRKSTFYDMYEKYENTQHLTIRLYTARKFYQVYYKYKTLEEEDLQGKIKRNLLSETLIGQAKLSCPPKDIYSYCTSAKKVKRIAIFLNKITSKDLYKIFIRFREDKIKGSDEEFFISLNLKSNNNFIYTTLGKEYWTFEAIADIFQELKDFYNKVAENDMGVYIDIS</sequence>
<dbReference type="Pfam" id="PF08974">
    <property type="entry name" value="DUF1877"/>
    <property type="match status" value="1"/>
</dbReference>
<evidence type="ECO:0000313" key="1">
    <source>
        <dbReference type="EMBL" id="ALQ39399.1"/>
    </source>
</evidence>
<gene>
    <name evidence="1" type="ORF">RN87_02165</name>
</gene>
<dbReference type="InterPro" id="IPR015068">
    <property type="entry name" value="DUF1877"/>
</dbReference>